<evidence type="ECO:0000313" key="2">
    <source>
        <dbReference type="Proteomes" id="UP001632038"/>
    </source>
</evidence>
<evidence type="ECO:0000313" key="1">
    <source>
        <dbReference type="EMBL" id="KAL3633869.1"/>
    </source>
</evidence>
<reference evidence="2" key="1">
    <citation type="journal article" date="2024" name="IScience">
        <title>Strigolactones Initiate the Formation of Haustorium-like Structures in Castilleja.</title>
        <authorList>
            <person name="Buerger M."/>
            <person name="Peterson D."/>
            <person name="Chory J."/>
        </authorList>
    </citation>
    <scope>NUCLEOTIDE SEQUENCE [LARGE SCALE GENOMIC DNA]</scope>
</reference>
<dbReference type="EMBL" id="JAVIJP010000029">
    <property type="protein sequence ID" value="KAL3633869.1"/>
    <property type="molecule type" value="Genomic_DNA"/>
</dbReference>
<protein>
    <submittedName>
        <fullName evidence="1">Uncharacterized protein</fullName>
    </submittedName>
</protein>
<keyword evidence="2" id="KW-1185">Reference proteome</keyword>
<dbReference type="Proteomes" id="UP001632038">
    <property type="component" value="Unassembled WGS sequence"/>
</dbReference>
<proteinExistence type="predicted"/>
<sequence>MSINILKKCCRKLKKFIQADKKNGEGTNSNTSPQPIQCDELFLRTKKRNNRSGNAVGGDNLAVRHQIAAQSHFSMRPNIYI</sequence>
<organism evidence="1 2">
    <name type="scientific">Castilleja foliolosa</name>
    <dbReference type="NCBI Taxonomy" id="1961234"/>
    <lineage>
        <taxon>Eukaryota</taxon>
        <taxon>Viridiplantae</taxon>
        <taxon>Streptophyta</taxon>
        <taxon>Embryophyta</taxon>
        <taxon>Tracheophyta</taxon>
        <taxon>Spermatophyta</taxon>
        <taxon>Magnoliopsida</taxon>
        <taxon>eudicotyledons</taxon>
        <taxon>Gunneridae</taxon>
        <taxon>Pentapetalae</taxon>
        <taxon>asterids</taxon>
        <taxon>lamiids</taxon>
        <taxon>Lamiales</taxon>
        <taxon>Orobanchaceae</taxon>
        <taxon>Pedicularideae</taxon>
        <taxon>Castillejinae</taxon>
        <taxon>Castilleja</taxon>
    </lineage>
</organism>
<comment type="caution">
    <text evidence="1">The sequence shown here is derived from an EMBL/GenBank/DDBJ whole genome shotgun (WGS) entry which is preliminary data.</text>
</comment>
<accession>A0ABD3CWB1</accession>
<name>A0ABD3CWB1_9LAMI</name>
<gene>
    <name evidence="1" type="ORF">CASFOL_022631</name>
</gene>
<dbReference type="AlphaFoldDB" id="A0ABD3CWB1"/>